<accession>A0A9P3H7S7</accession>
<dbReference type="OrthoDB" id="2156052at2759"/>
<keyword evidence="3" id="KW-0964">Secreted</keyword>
<evidence type="ECO:0000259" key="6">
    <source>
        <dbReference type="PROSITE" id="PS50011"/>
    </source>
</evidence>
<dbReference type="InterPro" id="IPR008266">
    <property type="entry name" value="Tyr_kinase_AS"/>
</dbReference>
<protein>
    <recommendedName>
        <fullName evidence="6">Protein kinase domain-containing protein</fullName>
    </recommendedName>
</protein>
<dbReference type="GO" id="GO:0005576">
    <property type="term" value="C:extracellular region"/>
    <property type="evidence" value="ECO:0007669"/>
    <property type="project" value="UniProtKB-SubCell"/>
</dbReference>
<reference evidence="7" key="1">
    <citation type="submission" date="2021-11" db="EMBL/GenBank/DDBJ databases">
        <authorList>
            <person name="Herlambang A."/>
            <person name="Guo Y."/>
            <person name="Takashima Y."/>
            <person name="Nishizawa T."/>
        </authorList>
    </citation>
    <scope>NUCLEOTIDE SEQUENCE</scope>
    <source>
        <strain evidence="7">E1425</strain>
    </source>
</reference>
<evidence type="ECO:0000256" key="2">
    <source>
        <dbReference type="ARBA" id="ARBA00004613"/>
    </source>
</evidence>
<dbReference type="Gene3D" id="1.10.510.10">
    <property type="entry name" value="Transferase(Phosphotransferase) domain 1"/>
    <property type="match status" value="1"/>
</dbReference>
<dbReference type="EMBL" id="BQFW01000006">
    <property type="protein sequence ID" value="GJJ71714.1"/>
    <property type="molecule type" value="Genomic_DNA"/>
</dbReference>
<organism evidence="7 8">
    <name type="scientific">Entomortierella parvispora</name>
    <dbReference type="NCBI Taxonomy" id="205924"/>
    <lineage>
        <taxon>Eukaryota</taxon>
        <taxon>Fungi</taxon>
        <taxon>Fungi incertae sedis</taxon>
        <taxon>Mucoromycota</taxon>
        <taxon>Mortierellomycotina</taxon>
        <taxon>Mortierellomycetes</taxon>
        <taxon>Mortierellales</taxon>
        <taxon>Mortierellaceae</taxon>
        <taxon>Entomortierella</taxon>
    </lineage>
</organism>
<evidence type="ECO:0000256" key="5">
    <source>
        <dbReference type="SAM" id="SignalP"/>
    </source>
</evidence>
<comment type="caution">
    <text evidence="7">The sequence shown here is derived from an EMBL/GenBank/DDBJ whole genome shotgun (WGS) entry which is preliminary data.</text>
</comment>
<dbReference type="AlphaFoldDB" id="A0A9P3H7S7"/>
<comment type="subcellular location">
    <subcellularLocation>
        <location evidence="1">Host cell</location>
    </subcellularLocation>
    <subcellularLocation>
        <location evidence="2">Secreted</location>
    </subcellularLocation>
</comment>
<dbReference type="Pfam" id="PF06293">
    <property type="entry name" value="Kdo"/>
    <property type="match status" value="1"/>
</dbReference>
<feature type="domain" description="Protein kinase" evidence="6">
    <location>
        <begin position="409"/>
        <end position="569"/>
    </location>
</feature>
<feature type="signal peptide" evidence="5">
    <location>
        <begin position="1"/>
        <end position="16"/>
    </location>
</feature>
<dbReference type="InterPro" id="IPR000719">
    <property type="entry name" value="Prot_kinase_dom"/>
</dbReference>
<dbReference type="SUPFAM" id="SSF56112">
    <property type="entry name" value="Protein kinase-like (PK-like)"/>
    <property type="match status" value="1"/>
</dbReference>
<reference evidence="7" key="2">
    <citation type="journal article" date="2022" name="Microbiol. Resour. Announc.">
        <title>Whole-Genome Sequence of Entomortierella parvispora E1425, a Mucoromycotan Fungus Associated with Burkholderiaceae-Related Endosymbiotic Bacteria.</title>
        <authorList>
            <person name="Herlambang A."/>
            <person name="Guo Y."/>
            <person name="Takashima Y."/>
            <person name="Narisawa K."/>
            <person name="Ohta H."/>
            <person name="Nishizawa T."/>
        </authorList>
    </citation>
    <scope>NUCLEOTIDE SEQUENCE</scope>
    <source>
        <strain evidence="7">E1425</strain>
    </source>
</reference>
<dbReference type="PROSITE" id="PS00109">
    <property type="entry name" value="PROTEIN_KINASE_TYR"/>
    <property type="match status" value="1"/>
</dbReference>
<dbReference type="GO" id="GO:0004672">
    <property type="term" value="F:protein kinase activity"/>
    <property type="evidence" value="ECO:0007669"/>
    <property type="project" value="InterPro"/>
</dbReference>
<dbReference type="GO" id="GO:0005524">
    <property type="term" value="F:ATP binding"/>
    <property type="evidence" value="ECO:0007669"/>
    <property type="project" value="InterPro"/>
</dbReference>
<dbReference type="PANTHER" id="PTHR37171">
    <property type="entry name" value="SERINE/THREONINE-PROTEIN KINASE YRZF-RELATED"/>
    <property type="match status" value="1"/>
</dbReference>
<feature type="compositionally biased region" description="Basic and acidic residues" evidence="4">
    <location>
        <begin position="358"/>
        <end position="373"/>
    </location>
</feature>
<gene>
    <name evidence="7" type="ORF">EMPS_04071</name>
</gene>
<keyword evidence="5" id="KW-0732">Signal</keyword>
<dbReference type="PROSITE" id="PS50011">
    <property type="entry name" value="PROTEIN_KINASE_DOM"/>
    <property type="match status" value="1"/>
</dbReference>
<sequence length="569" mass="64469">MTSNILSLFCLVDTEATPFSVDIDPSKTVHHLKKAIKDEIPKTFDGIEAKDLTLWLVSIPVPNDDNNEVPIYINNLLETDKKKLKATTKLSKVFDAELPEDTIHIIVQRLDLISEFEFVQYVPPAAIFMGSSDREGIPSSWSVSSASPLKVTLWENFLEEILGVQLDEAHPQYDQPSFAVIRDYWVDTGLTDLLREDLGCLRVLPPQPTLARVGNRHASFGRIGTGIPDLLCRAMDENGRSVFLFPMEMKIPSVLASDDLVSDYNAGSVRAVHPLQQAYGYQWGNGYRYGMLSTHAQSWFMKRVGTNYDELLVSPGVALDDNDPTFLQTFLCFTRLVMSDRHRQLHQPTEEEVSSMRTKQENKHYKKKDKDPSYEPAVRKGGARSFKNFFQGGSNKRSTRSADLNFPPYDVLKVLSYYNDGAVVLRVSCLGKDVVVKKCDVHNEREIAKELLHEVAIYEELEELQGKFIPHVVFAGVSYGVEMVLATEFAGANIKERRLNEADRNKIREALKAIHEHGVVHGDLRLQNIVVQQENGHSKFFFIDFGRSFVTEDQTETQQEMEVLESLLH</sequence>
<evidence type="ECO:0000256" key="3">
    <source>
        <dbReference type="ARBA" id="ARBA00022525"/>
    </source>
</evidence>
<evidence type="ECO:0000256" key="4">
    <source>
        <dbReference type="SAM" id="MobiDB-lite"/>
    </source>
</evidence>
<dbReference type="GO" id="GO:0043657">
    <property type="term" value="C:host cell"/>
    <property type="evidence" value="ECO:0007669"/>
    <property type="project" value="UniProtKB-SubCell"/>
</dbReference>
<dbReference type="InterPro" id="IPR011009">
    <property type="entry name" value="Kinase-like_dom_sf"/>
</dbReference>
<proteinExistence type="predicted"/>
<evidence type="ECO:0000313" key="7">
    <source>
        <dbReference type="EMBL" id="GJJ71714.1"/>
    </source>
</evidence>
<dbReference type="InterPro" id="IPR052396">
    <property type="entry name" value="Meiotic_Drive_Suppr_Kinase"/>
</dbReference>
<keyword evidence="8" id="KW-1185">Reference proteome</keyword>
<dbReference type="PANTHER" id="PTHR37171:SF1">
    <property type="entry name" value="SERINE_THREONINE-PROTEIN KINASE YRZF-RELATED"/>
    <property type="match status" value="1"/>
</dbReference>
<dbReference type="InterPro" id="IPR045379">
    <property type="entry name" value="Crinkler_N"/>
</dbReference>
<evidence type="ECO:0000256" key="1">
    <source>
        <dbReference type="ARBA" id="ARBA00004340"/>
    </source>
</evidence>
<feature type="region of interest" description="Disordered" evidence="4">
    <location>
        <begin position="344"/>
        <end position="379"/>
    </location>
</feature>
<name>A0A9P3H7S7_9FUNG</name>
<dbReference type="Proteomes" id="UP000827284">
    <property type="component" value="Unassembled WGS sequence"/>
</dbReference>
<evidence type="ECO:0000313" key="8">
    <source>
        <dbReference type="Proteomes" id="UP000827284"/>
    </source>
</evidence>
<feature type="chain" id="PRO_5040464537" description="Protein kinase domain-containing protein" evidence="5">
    <location>
        <begin position="17"/>
        <end position="569"/>
    </location>
</feature>
<dbReference type="Pfam" id="PF20147">
    <property type="entry name" value="Crinkler"/>
    <property type="match status" value="1"/>
</dbReference>